<feature type="region of interest" description="Disordered" evidence="1">
    <location>
        <begin position="181"/>
        <end position="269"/>
    </location>
</feature>
<dbReference type="RefSeq" id="WP_231484032.1">
    <property type="nucleotide sequence ID" value="NZ_BAAAZO010000011.1"/>
</dbReference>
<proteinExistence type="predicted"/>
<protein>
    <recommendedName>
        <fullName evidence="4">Secreted protein</fullName>
    </recommendedName>
</protein>
<feature type="compositionally biased region" description="Basic and acidic residues" evidence="1">
    <location>
        <begin position="256"/>
        <end position="269"/>
    </location>
</feature>
<comment type="caution">
    <text evidence="2">The sequence shown here is derived from an EMBL/GenBank/DDBJ whole genome shotgun (WGS) entry which is preliminary data.</text>
</comment>
<sequence length="269" mass="30104">MVTAIVIIVLLALLLLGLFAFQKARRNAELQQRRSELKDRFGPEYERYLAGSDNRTKAERRLAAIADRRDKLQIRDLSTEEKARFGARWSAAQARFVDEPPAAVDDAETLINTVMKERGYPVEDFATRSDMVMVDHAEIVQEYRSAHESHERHRNSGQLETEDLRQAFMHYRKLFHALVGTPEPVSTTRPPAAGKHADAPVGDAAVSDDPAGDGSVRDGDTPVRDTVPLPARDADRRPPVSPTRHEGTGESTTVNADHENTNRHPQETR</sequence>
<evidence type="ECO:0008006" key="4">
    <source>
        <dbReference type="Google" id="ProtNLM"/>
    </source>
</evidence>
<gene>
    <name evidence="2" type="ORF">GCM10022223_57370</name>
</gene>
<dbReference type="EMBL" id="BAAAZO010000011">
    <property type="protein sequence ID" value="GAA3631789.1"/>
    <property type="molecule type" value="Genomic_DNA"/>
</dbReference>
<reference evidence="3" key="1">
    <citation type="journal article" date="2019" name="Int. J. Syst. Evol. Microbiol.">
        <title>The Global Catalogue of Microorganisms (GCM) 10K type strain sequencing project: providing services to taxonomists for standard genome sequencing and annotation.</title>
        <authorList>
            <consortium name="The Broad Institute Genomics Platform"/>
            <consortium name="The Broad Institute Genome Sequencing Center for Infectious Disease"/>
            <person name="Wu L."/>
            <person name="Ma J."/>
        </authorList>
    </citation>
    <scope>NUCLEOTIDE SEQUENCE [LARGE SCALE GENOMIC DNA]</scope>
    <source>
        <strain evidence="3">JCM 16902</strain>
    </source>
</reference>
<accession>A0ABP7AGY4</accession>
<feature type="compositionally biased region" description="Basic and acidic residues" evidence="1">
    <location>
        <begin position="232"/>
        <end position="248"/>
    </location>
</feature>
<evidence type="ECO:0000256" key="1">
    <source>
        <dbReference type="SAM" id="MobiDB-lite"/>
    </source>
</evidence>
<evidence type="ECO:0000313" key="3">
    <source>
        <dbReference type="Proteomes" id="UP001501074"/>
    </source>
</evidence>
<name>A0ABP7AGY4_9ACTN</name>
<organism evidence="2 3">
    <name type="scientific">Kineosporia mesophila</name>
    <dbReference type="NCBI Taxonomy" id="566012"/>
    <lineage>
        <taxon>Bacteria</taxon>
        <taxon>Bacillati</taxon>
        <taxon>Actinomycetota</taxon>
        <taxon>Actinomycetes</taxon>
        <taxon>Kineosporiales</taxon>
        <taxon>Kineosporiaceae</taxon>
        <taxon>Kineosporia</taxon>
    </lineage>
</organism>
<keyword evidence="3" id="KW-1185">Reference proteome</keyword>
<dbReference type="Proteomes" id="UP001501074">
    <property type="component" value="Unassembled WGS sequence"/>
</dbReference>
<evidence type="ECO:0000313" key="2">
    <source>
        <dbReference type="EMBL" id="GAA3631789.1"/>
    </source>
</evidence>